<evidence type="ECO:0000313" key="4">
    <source>
        <dbReference type="EMBL" id="CDF89977.1"/>
    </source>
</evidence>
<dbReference type="OrthoDB" id="870at2759"/>
<keyword evidence="5" id="KW-1185">Reference proteome</keyword>
<comment type="subcellular location">
    <subcellularLocation>
        <location evidence="1">Cytoplasmic vesicle membrane</location>
    </subcellularLocation>
</comment>
<keyword evidence="2" id="KW-0968">Cytoplasmic vesicle</keyword>
<proteinExistence type="predicted"/>
<dbReference type="GO" id="GO:0030659">
    <property type="term" value="C:cytoplasmic vesicle membrane"/>
    <property type="evidence" value="ECO:0007669"/>
    <property type="project" value="UniProtKB-SubCell"/>
</dbReference>
<name>A0A8J2X0Z3_ZYGB2</name>
<organism evidence="4 5">
    <name type="scientific">Zygosaccharomyces bailii (strain CLIB 213 / ATCC 58445 / CBS 680 / BCRC 21525 / NBRC 1098 / NCYC 1416 / NRRL Y-2227)</name>
    <dbReference type="NCBI Taxonomy" id="1333698"/>
    <lineage>
        <taxon>Eukaryota</taxon>
        <taxon>Fungi</taxon>
        <taxon>Dikarya</taxon>
        <taxon>Ascomycota</taxon>
        <taxon>Saccharomycotina</taxon>
        <taxon>Saccharomycetes</taxon>
        <taxon>Saccharomycetales</taxon>
        <taxon>Saccharomycetaceae</taxon>
        <taxon>Zygosaccharomyces</taxon>
    </lineage>
</organism>
<dbReference type="Pfam" id="PF00928">
    <property type="entry name" value="Adap_comp_sub"/>
    <property type="match status" value="1"/>
</dbReference>
<evidence type="ECO:0000256" key="1">
    <source>
        <dbReference type="ARBA" id="ARBA00004156"/>
    </source>
</evidence>
<dbReference type="AlphaFoldDB" id="A0A8J2X0Z3"/>
<dbReference type="EMBL" id="HG316458">
    <property type="protein sequence ID" value="CDF89977.1"/>
    <property type="molecule type" value="Genomic_DNA"/>
</dbReference>
<dbReference type="GO" id="GO:0030117">
    <property type="term" value="C:membrane coat"/>
    <property type="evidence" value="ECO:0007669"/>
    <property type="project" value="UniProtKB-ARBA"/>
</dbReference>
<evidence type="ECO:0000256" key="2">
    <source>
        <dbReference type="ARBA" id="ARBA00023329"/>
    </source>
</evidence>
<evidence type="ECO:0000259" key="3">
    <source>
        <dbReference type="PROSITE" id="PS51072"/>
    </source>
</evidence>
<dbReference type="PROSITE" id="PS51072">
    <property type="entry name" value="MHD"/>
    <property type="match status" value="1"/>
</dbReference>
<reference evidence="5" key="1">
    <citation type="journal article" date="2013" name="Genome Announc.">
        <title>Genome sequence of the food spoilage yeast Zygosaccharomyces bailii CLIB 213(T).</title>
        <authorList>
            <person name="Galeote V."/>
            <person name="Bigey F."/>
            <person name="Devillers H."/>
            <person name="Neuveglise C."/>
            <person name="Dequin S."/>
        </authorList>
    </citation>
    <scope>NUCLEOTIDE SEQUENCE [LARGE SCALE GENOMIC DNA]</scope>
    <source>
        <strain evidence="5">CLIB 213 / ATCC 58445 / CBS 680 / CCRC 21525 / NBRC 1098 / NCYC 1416 / NRRL Y-2227</strain>
    </source>
</reference>
<dbReference type="InterPro" id="IPR028565">
    <property type="entry name" value="MHD"/>
</dbReference>
<dbReference type="SUPFAM" id="SSF49447">
    <property type="entry name" value="Second domain of Mu2 adaptin subunit (ap50) of ap2 adaptor"/>
    <property type="match status" value="1"/>
</dbReference>
<dbReference type="Gene3D" id="2.60.40.1170">
    <property type="entry name" value="Mu homology domain, subdomain B"/>
    <property type="match status" value="2"/>
</dbReference>
<evidence type="ECO:0000313" key="5">
    <source>
        <dbReference type="Proteomes" id="UP000019375"/>
    </source>
</evidence>
<protein>
    <submittedName>
        <fullName evidence="4">ZYBA0S05-06062g1_1</fullName>
    </submittedName>
</protein>
<dbReference type="PANTHER" id="PTHR10529">
    <property type="entry name" value="AP COMPLEX SUBUNIT MU"/>
    <property type="match status" value="1"/>
</dbReference>
<accession>A0A8J2X0Z3</accession>
<gene>
    <name evidence="4" type="ORF">BN860_06062g</name>
</gene>
<feature type="domain" description="MHD" evidence="3">
    <location>
        <begin position="203"/>
        <end position="466"/>
    </location>
</feature>
<dbReference type="Proteomes" id="UP000019375">
    <property type="component" value="Unassembled WGS sequence"/>
</dbReference>
<sequence length="468" mass="52865">MFIAFYITDSKNSLVYQYLLSSNSPLFTHLLARIRAVCPSLLSQDEQEDDESLRVHCSVARDLEIFKYHSVTNNLNFYCLASEASCKPDTDPYFFMEQMELLLLQYFDKDQLTVTKLINNFDRITMIFYTCIDAGEPAVGALDSNRIKRIIPIKSDLSKVINKTAHSLQRAVRHQGPGILAPLPEVQQDQIVPWRSGNLRYASDEIYVDVVETVHVIYQAHHRRRSQVQLVCGTINGHVNVKSYLSGNPTVEMQIDLAGHEIYAPTYHECVEPVVPPVGKLHFIPPDGMCRLLDYTIDLDMPHQKTGNNLVGMVSLSYHDSLGQNKDEFEIHLNISSSSTVPYVQNLAVQLELQEHCSNEDFKIKILRNTHGRFDNSVHPGRGSWIFDKQTSMGALPVLRGCVENSSGPVKVQRCALSYQLEGQLPSGIRLSALNVRSSSTLRSDSPNKLYKGVKYVCRTADFEIRSI</sequence>
<dbReference type="InterPro" id="IPR050431">
    <property type="entry name" value="Adaptor_comp_med_subunit"/>
</dbReference>
<dbReference type="InterPro" id="IPR036168">
    <property type="entry name" value="AP2_Mu_C_sf"/>
</dbReference>